<comment type="caution">
    <text evidence="2">The sequence shown here is derived from an EMBL/GenBank/DDBJ whole genome shotgun (WGS) entry which is preliminary data.</text>
</comment>
<protein>
    <submittedName>
        <fullName evidence="2">Uncharacterized protein</fullName>
    </submittedName>
</protein>
<evidence type="ECO:0000313" key="3">
    <source>
        <dbReference type="Proteomes" id="UP000755585"/>
    </source>
</evidence>
<organism evidence="2 3">
    <name type="scientific">Kribbella aluminosa</name>
    <dbReference type="NCBI Taxonomy" id="416017"/>
    <lineage>
        <taxon>Bacteria</taxon>
        <taxon>Bacillati</taxon>
        <taxon>Actinomycetota</taxon>
        <taxon>Actinomycetes</taxon>
        <taxon>Propionibacteriales</taxon>
        <taxon>Kribbellaceae</taxon>
        <taxon>Kribbella</taxon>
    </lineage>
</organism>
<evidence type="ECO:0000313" key="2">
    <source>
        <dbReference type="EMBL" id="MBP2352523.1"/>
    </source>
</evidence>
<keyword evidence="3" id="KW-1185">Reference proteome</keyword>
<gene>
    <name evidence="2" type="ORF">JOF29_003606</name>
</gene>
<sequence length="69" mass="7949">MRREGHQVRADNPPDPNHRLHTASTMPGSRRTVPHVVALRVPVLARELRGQEGQEDSEDVEFLERRRDS</sequence>
<proteinExistence type="predicted"/>
<dbReference type="Proteomes" id="UP000755585">
    <property type="component" value="Unassembled WGS sequence"/>
</dbReference>
<accession>A0ABS4ULK0</accession>
<feature type="region of interest" description="Disordered" evidence="1">
    <location>
        <begin position="49"/>
        <end position="69"/>
    </location>
</feature>
<evidence type="ECO:0000256" key="1">
    <source>
        <dbReference type="SAM" id="MobiDB-lite"/>
    </source>
</evidence>
<feature type="region of interest" description="Disordered" evidence="1">
    <location>
        <begin position="1"/>
        <end position="34"/>
    </location>
</feature>
<reference evidence="2 3" key="1">
    <citation type="submission" date="2021-03" db="EMBL/GenBank/DDBJ databases">
        <title>Sequencing the genomes of 1000 actinobacteria strains.</title>
        <authorList>
            <person name="Klenk H.-P."/>
        </authorList>
    </citation>
    <scope>NUCLEOTIDE SEQUENCE [LARGE SCALE GENOMIC DNA]</scope>
    <source>
        <strain evidence="2 3">DSM 18824</strain>
    </source>
</reference>
<dbReference type="EMBL" id="JAGINT010000001">
    <property type="protein sequence ID" value="MBP2352523.1"/>
    <property type="molecule type" value="Genomic_DNA"/>
</dbReference>
<name>A0ABS4ULK0_9ACTN</name>